<feature type="compositionally biased region" description="Polar residues" evidence="2">
    <location>
        <begin position="1148"/>
        <end position="1158"/>
    </location>
</feature>
<dbReference type="GO" id="GO:0005634">
    <property type="term" value="C:nucleus"/>
    <property type="evidence" value="ECO:0007669"/>
    <property type="project" value="TreeGrafter"/>
</dbReference>
<sequence>MALYLTKNVKNLLEKSSPTKRKEKIQSRSRYGISSNKNSRLEHLETLNIHQRINDGEISFVCKLRQCRILYDFNDREADLEGKQIKSEILQDIIDYLAQVRGVLSLTAYNEVIDMFSCNVFHTLPSIHITEAERKEDVSVEDVAWPHLKLVYQVFHNFLYSPGFKAVRAENFLNNKFISELLRLFNSEDNRERIALRNILSGIYCKFINKRNFIRKEVENIFLSYVYEDKYCNGIPQLLEIVPRIIMEFYRTSNGECSEFLTKVLLPLHKGKYFVLYHIRLVRCLLMYLTKYPVLFEPIVRQLLLVWPKSCAEKEIMFLEEIEILFQAVNVPEFMKVHDSLFRQIMKCIQSPHFQVSKYALILWSNKTFKRLINKITVVALPTIITTLYCSSKFHWHKQIREFSHFYLKVFLSDNFTTFYKSSYSDYRKLWENLEANLDLIKIGEICNNTKEQWSRKFLNPDHSVPFQYIEFHLSAFEHLLTSYAINQRQHEIGDSRTKILDQFYIRSTYPGSLCSHILICDNIPLSNIDTGSHSTRLQPTQQYIQNLQQLKEEQKGHKQPQVQTKPETEHRNLQQQDQKQPQLRKNLRLQHEDVPQQQMLQHQKMKNLEEIDDIEDVMDMIDIRIIEEHPVERRSPTKRKKNKIPTQRYGNAFSEHPQLHPLRPLNPLRPALCERNLFVRKLMQGRVLFDFMDPFTDIKGKTIKTGVLSNLAVYLANAQGILTEAMFYEVLTMIAVNIFHTLPAHQRIESERKDNVSVEEVCWEHLMLIYEVFYCFVHHSEFKPEYVEVYFDEPFLMKLIQLFDTEIEPERYTLTNILTNVFGKCPSRREFIRKTIVDIFLAYIYEEKEFNGVSELLQIFQLVIMEFGTILNYEYFELLMRVLLPLHIGRFLSIYYINLSSCVILYIKKYSVLAENVIKQLLLFWPRNSSEKQIIFLEEIDTILEIIQLREFEGVEEILFRQLGECAKSPHMLVSKSALRIWRNTRVRDLVEESDILILPIIVPALYVTTKTHWNKYIVWLAQDILRKYLMRNGQLFYDLTYQDHKEQWKALHRAAPNFDMENEGRASPTTVPSSVQMNSSLFQELLATYTERQHQRDIQELRLKFMKQYTKRSGPKLSLLPTDDITSSSDSVDTVLSQITNRNALQSRAQQDPQQNEPKEAVEHVFQYDQQQEKQQDQQHDQHQELQADELQEGNQEKKQKLCQP</sequence>
<keyword evidence="4" id="KW-1185">Reference proteome</keyword>
<protein>
    <recommendedName>
        <fullName evidence="5">Serine/threonine protein phosphatase 2A regulatory subunit</fullName>
    </recommendedName>
</protein>
<dbReference type="InterPro" id="IPR002554">
    <property type="entry name" value="PP2A_B56"/>
</dbReference>
<dbReference type="InterPro" id="IPR011989">
    <property type="entry name" value="ARM-like"/>
</dbReference>
<feature type="region of interest" description="Disordered" evidence="2">
    <location>
        <begin position="1148"/>
        <end position="1207"/>
    </location>
</feature>
<dbReference type="EnsemblMetazoa" id="GBRI027156-RA">
    <property type="protein sequence ID" value="GBRI027156-PA"/>
    <property type="gene ID" value="GBRI027156"/>
</dbReference>
<comment type="similarity">
    <text evidence="1">Belongs to the phosphatase 2A regulatory subunit B56 family.</text>
</comment>
<dbReference type="GO" id="GO:0072542">
    <property type="term" value="F:protein phosphatase activator activity"/>
    <property type="evidence" value="ECO:0007669"/>
    <property type="project" value="TreeGrafter"/>
</dbReference>
<dbReference type="InterPro" id="IPR016024">
    <property type="entry name" value="ARM-type_fold"/>
</dbReference>
<evidence type="ECO:0000313" key="4">
    <source>
        <dbReference type="Proteomes" id="UP000091820"/>
    </source>
</evidence>
<dbReference type="GO" id="GO:0007165">
    <property type="term" value="P:signal transduction"/>
    <property type="evidence" value="ECO:0007669"/>
    <property type="project" value="InterPro"/>
</dbReference>
<accession>A0A1A9WPJ0</accession>
<dbReference type="GO" id="GO:0000159">
    <property type="term" value="C:protein phosphatase type 2A complex"/>
    <property type="evidence" value="ECO:0007669"/>
    <property type="project" value="InterPro"/>
</dbReference>
<evidence type="ECO:0000256" key="2">
    <source>
        <dbReference type="SAM" id="MobiDB-lite"/>
    </source>
</evidence>
<dbReference type="Gene3D" id="1.25.10.10">
    <property type="entry name" value="Leucine-rich Repeat Variant"/>
    <property type="match status" value="2"/>
</dbReference>
<dbReference type="Proteomes" id="UP000091820">
    <property type="component" value="Unassembled WGS sequence"/>
</dbReference>
<dbReference type="PANTHER" id="PTHR10257:SF3">
    <property type="entry name" value="SERINE_THREONINE-PROTEIN PHOSPHATASE 2A 56 KDA REGULATORY SUBUNIT GAMMA ISOFORM"/>
    <property type="match status" value="1"/>
</dbReference>
<feature type="region of interest" description="Disordered" evidence="2">
    <location>
        <begin position="553"/>
        <end position="583"/>
    </location>
</feature>
<evidence type="ECO:0000256" key="1">
    <source>
        <dbReference type="ARBA" id="ARBA00009745"/>
    </source>
</evidence>
<dbReference type="AlphaFoldDB" id="A0A1A9WPJ0"/>
<dbReference type="PANTHER" id="PTHR10257">
    <property type="entry name" value="SERINE/THREONINE PROTEIN PHOSPHATASE 2A PP2A REGULATORY SUBUNIT B"/>
    <property type="match status" value="1"/>
</dbReference>
<dbReference type="STRING" id="37001.A0A1A9WPJ0"/>
<feature type="compositionally biased region" description="Basic and acidic residues" evidence="2">
    <location>
        <begin position="1173"/>
        <end position="1188"/>
    </location>
</feature>
<dbReference type="GO" id="GO:0005829">
    <property type="term" value="C:cytosol"/>
    <property type="evidence" value="ECO:0007669"/>
    <property type="project" value="TreeGrafter"/>
</dbReference>
<evidence type="ECO:0008006" key="5">
    <source>
        <dbReference type="Google" id="ProtNLM"/>
    </source>
</evidence>
<name>A0A1A9WPJ0_9MUSC</name>
<evidence type="ECO:0000313" key="3">
    <source>
        <dbReference type="EnsemblMetazoa" id="GBRI027156-PA"/>
    </source>
</evidence>
<dbReference type="FunFam" id="1.25.10.10:FF:000331">
    <property type="entry name" value="Phosphoprotein phosphatase, putative"/>
    <property type="match status" value="2"/>
</dbReference>
<dbReference type="Pfam" id="PF01603">
    <property type="entry name" value="B56"/>
    <property type="match status" value="2"/>
</dbReference>
<feature type="compositionally biased region" description="Basic and acidic residues" evidence="2">
    <location>
        <begin position="1197"/>
        <end position="1207"/>
    </location>
</feature>
<reference evidence="4" key="1">
    <citation type="submission" date="2014-03" db="EMBL/GenBank/DDBJ databases">
        <authorList>
            <person name="Aksoy S."/>
            <person name="Warren W."/>
            <person name="Wilson R.K."/>
        </authorList>
    </citation>
    <scope>NUCLEOTIDE SEQUENCE [LARGE SCALE GENOMIC DNA]</scope>
    <source>
        <strain evidence="4">IAEA</strain>
    </source>
</reference>
<proteinExistence type="inferred from homology"/>
<organism evidence="3 4">
    <name type="scientific">Glossina brevipalpis</name>
    <dbReference type="NCBI Taxonomy" id="37001"/>
    <lineage>
        <taxon>Eukaryota</taxon>
        <taxon>Metazoa</taxon>
        <taxon>Ecdysozoa</taxon>
        <taxon>Arthropoda</taxon>
        <taxon>Hexapoda</taxon>
        <taxon>Insecta</taxon>
        <taxon>Pterygota</taxon>
        <taxon>Neoptera</taxon>
        <taxon>Endopterygota</taxon>
        <taxon>Diptera</taxon>
        <taxon>Brachycera</taxon>
        <taxon>Muscomorpha</taxon>
        <taxon>Hippoboscoidea</taxon>
        <taxon>Glossinidae</taxon>
        <taxon>Glossina</taxon>
    </lineage>
</organism>
<dbReference type="VEuPathDB" id="VectorBase:GBRI027156"/>
<reference evidence="3" key="2">
    <citation type="submission" date="2020-05" db="UniProtKB">
        <authorList>
            <consortium name="EnsemblMetazoa"/>
        </authorList>
    </citation>
    <scope>IDENTIFICATION</scope>
    <source>
        <strain evidence="3">IAEA</strain>
    </source>
</reference>
<dbReference type="SUPFAM" id="SSF48371">
    <property type="entry name" value="ARM repeat"/>
    <property type="match status" value="2"/>
</dbReference>